<evidence type="ECO:0000313" key="1">
    <source>
        <dbReference type="EMBL" id="AJO24009.1"/>
    </source>
</evidence>
<sequence>MKLFGENRRQTDHSFVLIAGVGKWGQPGSNGFGKMAGKGPYG</sequence>
<accession>A0AAN0T8R9</accession>
<gene>
    <name evidence="1" type="ORF">SB48_HM08orf05139</name>
</gene>
<dbReference type="AlphaFoldDB" id="A0AAN0T8R9"/>
<evidence type="ECO:0000313" key="2">
    <source>
        <dbReference type="Proteomes" id="UP000032024"/>
    </source>
</evidence>
<keyword evidence="2" id="KW-1185">Reference proteome</keyword>
<name>A0AAN0T8R9_HEYCO</name>
<proteinExistence type="predicted"/>
<dbReference type="Proteomes" id="UP000032024">
    <property type="component" value="Chromosome"/>
</dbReference>
<organism evidence="1 2">
    <name type="scientific">Heyndrickxia coagulans</name>
    <name type="common">Weizmannia coagulans</name>
    <dbReference type="NCBI Taxonomy" id="1398"/>
    <lineage>
        <taxon>Bacteria</taxon>
        <taxon>Bacillati</taxon>
        <taxon>Bacillota</taxon>
        <taxon>Bacilli</taxon>
        <taxon>Bacillales</taxon>
        <taxon>Bacillaceae</taxon>
        <taxon>Heyndrickxia</taxon>
    </lineage>
</organism>
<protein>
    <submittedName>
        <fullName evidence="1">Uncharacterized protein</fullName>
    </submittedName>
</protein>
<reference evidence="2" key="1">
    <citation type="submission" date="2015-01" db="EMBL/GenBank/DDBJ databases">
        <title>Comparative genome analysis of Bacillus coagulans HM-08, Clostridium butyricum HM-68, Bacillus subtilis HM-66 and Bacillus paralicheniformis BL-09.</title>
        <authorList>
            <person name="Zhang H."/>
        </authorList>
    </citation>
    <scope>NUCLEOTIDE SEQUENCE [LARGE SCALE GENOMIC DNA]</scope>
    <source>
        <strain evidence="2">HM-08</strain>
    </source>
</reference>
<dbReference type="EMBL" id="CP010525">
    <property type="protein sequence ID" value="AJO24009.1"/>
    <property type="molecule type" value="Genomic_DNA"/>
</dbReference>